<evidence type="ECO:0000313" key="2">
    <source>
        <dbReference type="EMBL" id="GAA2242493.1"/>
    </source>
</evidence>
<evidence type="ECO:0000256" key="1">
    <source>
        <dbReference type="SAM" id="Phobius"/>
    </source>
</evidence>
<gene>
    <name evidence="2" type="ORF">GCM10010430_25100</name>
</gene>
<keyword evidence="1" id="KW-0812">Transmembrane</keyword>
<dbReference type="EMBL" id="BAAATR010000009">
    <property type="protein sequence ID" value="GAA2242493.1"/>
    <property type="molecule type" value="Genomic_DNA"/>
</dbReference>
<feature type="transmembrane region" description="Helical" evidence="1">
    <location>
        <begin position="35"/>
        <end position="52"/>
    </location>
</feature>
<proteinExistence type="predicted"/>
<accession>A0ABN3DV75</accession>
<keyword evidence="1" id="KW-0472">Membrane</keyword>
<name>A0ABN3DV75_9ACTN</name>
<reference evidence="2 3" key="1">
    <citation type="journal article" date="2019" name="Int. J. Syst. Evol. Microbiol.">
        <title>The Global Catalogue of Microorganisms (GCM) 10K type strain sequencing project: providing services to taxonomists for standard genome sequencing and annotation.</title>
        <authorList>
            <consortium name="The Broad Institute Genomics Platform"/>
            <consortium name="The Broad Institute Genome Sequencing Center for Infectious Disease"/>
            <person name="Wu L."/>
            <person name="Ma J."/>
        </authorList>
    </citation>
    <scope>NUCLEOTIDE SEQUENCE [LARGE SCALE GENOMIC DNA]</scope>
    <source>
        <strain evidence="2 3">JCM 7356</strain>
    </source>
</reference>
<comment type="caution">
    <text evidence="2">The sequence shown here is derived from an EMBL/GenBank/DDBJ whole genome shotgun (WGS) entry which is preliminary data.</text>
</comment>
<organism evidence="2 3">
    <name type="scientific">Kitasatospora cystarginea</name>
    <dbReference type="NCBI Taxonomy" id="58350"/>
    <lineage>
        <taxon>Bacteria</taxon>
        <taxon>Bacillati</taxon>
        <taxon>Actinomycetota</taxon>
        <taxon>Actinomycetes</taxon>
        <taxon>Kitasatosporales</taxon>
        <taxon>Streptomycetaceae</taxon>
        <taxon>Kitasatospora</taxon>
    </lineage>
</organism>
<dbReference type="RefSeq" id="WP_344636563.1">
    <property type="nucleotide sequence ID" value="NZ_BAAATR010000009.1"/>
</dbReference>
<sequence>MSGEPAAEPSGLALWNSLRSRPVRFLCSGWPWRCWAYLLSGALLGAVTLVSAA</sequence>
<protein>
    <submittedName>
        <fullName evidence="2">Uncharacterized protein</fullName>
    </submittedName>
</protein>
<keyword evidence="1" id="KW-1133">Transmembrane helix</keyword>
<evidence type="ECO:0000313" key="3">
    <source>
        <dbReference type="Proteomes" id="UP001500305"/>
    </source>
</evidence>
<dbReference type="Proteomes" id="UP001500305">
    <property type="component" value="Unassembled WGS sequence"/>
</dbReference>
<keyword evidence="3" id="KW-1185">Reference proteome</keyword>